<evidence type="ECO:0000256" key="2">
    <source>
        <dbReference type="ARBA" id="ARBA00022793"/>
    </source>
</evidence>
<dbReference type="PANTHER" id="PTHR33866:SF2">
    <property type="entry name" value="S-ADENOSYLMETHIONINE DECARBOXYLASE PROENZYME"/>
    <property type="match status" value="1"/>
</dbReference>
<evidence type="ECO:0000256" key="3">
    <source>
        <dbReference type="ARBA" id="ARBA00022813"/>
    </source>
</evidence>
<proteinExistence type="predicted"/>
<evidence type="ECO:0000256" key="5">
    <source>
        <dbReference type="ARBA" id="ARBA00023115"/>
    </source>
</evidence>
<evidence type="ECO:0000256" key="1">
    <source>
        <dbReference type="ARBA" id="ARBA00001928"/>
    </source>
</evidence>
<dbReference type="GO" id="GO:0004014">
    <property type="term" value="F:adenosylmethionine decarboxylase activity"/>
    <property type="evidence" value="ECO:0007669"/>
    <property type="project" value="UniProtKB-EC"/>
</dbReference>
<keyword evidence="9" id="KW-0670">Pyruvate</keyword>
<evidence type="ECO:0000313" key="10">
    <source>
        <dbReference type="EMBL" id="RWX46672.1"/>
    </source>
</evidence>
<dbReference type="Proteomes" id="UP000287853">
    <property type="component" value="Unassembled WGS sequence"/>
</dbReference>
<keyword evidence="2" id="KW-0210">Decarboxylase</keyword>
<protein>
    <submittedName>
        <fullName evidence="10">S-adenosylmethionine decarboxylase</fullName>
        <ecNumber evidence="10">4.1.1.50</ecNumber>
    </submittedName>
</protein>
<dbReference type="SUPFAM" id="SSF56276">
    <property type="entry name" value="S-adenosylmethionine decarboxylase"/>
    <property type="match status" value="1"/>
</dbReference>
<dbReference type="GO" id="GO:0008295">
    <property type="term" value="P:spermidine biosynthetic process"/>
    <property type="evidence" value="ECO:0007669"/>
    <property type="project" value="UniProtKB-KW"/>
</dbReference>
<dbReference type="EMBL" id="MTKO01000055">
    <property type="protein sequence ID" value="RWX46672.1"/>
    <property type="molecule type" value="Genomic_DNA"/>
</dbReference>
<dbReference type="Pfam" id="PF02675">
    <property type="entry name" value="AdoMet_dc"/>
    <property type="match status" value="1"/>
</dbReference>
<dbReference type="EC" id="4.1.1.50" evidence="10"/>
<keyword evidence="8" id="KW-0704">Schiff base</keyword>
<keyword evidence="3" id="KW-0068">Autocatalytic cleavage</keyword>
<dbReference type="GO" id="GO:0005829">
    <property type="term" value="C:cytosol"/>
    <property type="evidence" value="ECO:0007669"/>
    <property type="project" value="TreeGrafter"/>
</dbReference>
<comment type="caution">
    <text evidence="10">The sequence shown here is derived from an EMBL/GenBank/DDBJ whole genome shotgun (WGS) entry which is preliminary data.</text>
</comment>
<gene>
    <name evidence="10" type="ORF">H206_01933</name>
</gene>
<organism evidence="10 11">
    <name type="scientific">Candidatus Electrothrix aarhusensis</name>
    <dbReference type="NCBI Taxonomy" id="1859131"/>
    <lineage>
        <taxon>Bacteria</taxon>
        <taxon>Pseudomonadati</taxon>
        <taxon>Thermodesulfobacteriota</taxon>
        <taxon>Desulfobulbia</taxon>
        <taxon>Desulfobulbales</taxon>
        <taxon>Desulfobulbaceae</taxon>
        <taxon>Candidatus Electrothrix</taxon>
    </lineage>
</organism>
<evidence type="ECO:0000256" key="4">
    <source>
        <dbReference type="ARBA" id="ARBA00023066"/>
    </source>
</evidence>
<dbReference type="InterPro" id="IPR016067">
    <property type="entry name" value="S-AdoMet_deCO2ase_core"/>
</dbReference>
<evidence type="ECO:0000313" key="11">
    <source>
        <dbReference type="Proteomes" id="UP000287853"/>
    </source>
</evidence>
<evidence type="ECO:0000256" key="9">
    <source>
        <dbReference type="ARBA" id="ARBA00023317"/>
    </source>
</evidence>
<comment type="cofactor">
    <cofactor evidence="1">
        <name>pyruvate</name>
        <dbReference type="ChEBI" id="CHEBI:15361"/>
    </cofactor>
</comment>
<reference evidence="10 11" key="1">
    <citation type="submission" date="2017-01" db="EMBL/GenBank/DDBJ databases">
        <title>The cable genome- insights into the physiology and evolution of filamentous bacteria capable of sulfide oxidation via long distance electron transfer.</title>
        <authorList>
            <person name="Schreiber L."/>
            <person name="Bjerg J.T."/>
            <person name="Boggild A."/>
            <person name="Van De Vossenberg J."/>
            <person name="Meysman F."/>
            <person name="Nielsen L.P."/>
            <person name="Schramm A."/>
            <person name="Kjeldsen K.U."/>
        </authorList>
    </citation>
    <scope>NUCLEOTIDE SEQUENCE [LARGE SCALE GENOMIC DNA]</scope>
    <source>
        <strain evidence="10">MCF</strain>
    </source>
</reference>
<accession>A0A444J0W2</accession>
<keyword evidence="7 10" id="KW-0456">Lyase</keyword>
<dbReference type="InterPro" id="IPR003826">
    <property type="entry name" value="AdoMetDC_fam_prok"/>
</dbReference>
<evidence type="ECO:0000256" key="8">
    <source>
        <dbReference type="ARBA" id="ARBA00023270"/>
    </source>
</evidence>
<dbReference type="PANTHER" id="PTHR33866">
    <property type="entry name" value="S-ADENOSYLMETHIONINE DECARBOXYLASE PROENZYME"/>
    <property type="match status" value="1"/>
</dbReference>
<dbReference type="Gene3D" id="3.60.90.10">
    <property type="entry name" value="S-adenosylmethionine decarboxylase"/>
    <property type="match status" value="1"/>
</dbReference>
<keyword evidence="6" id="KW-0865">Zymogen</keyword>
<dbReference type="AlphaFoldDB" id="A0A444J0W2"/>
<keyword evidence="5" id="KW-0620">Polyamine biosynthesis</keyword>
<keyword evidence="4" id="KW-0745">Spermidine biosynthesis</keyword>
<name>A0A444J0W2_9BACT</name>
<evidence type="ECO:0000256" key="6">
    <source>
        <dbReference type="ARBA" id="ARBA00023145"/>
    </source>
</evidence>
<keyword evidence="11" id="KW-1185">Reference proteome</keyword>
<sequence length="130" mass="15001">MSFTGEEKRRAFGFHLMLDCYCCNPEHLDNIDSCYRFLDELVEIVGATKQTQPYVFRTPEGFAGKEGLSGWVPLVESGISIHTLTGKRFISLDVYSCKEFSIGDIKAFTRQFFQPDEIEERFLLRGVKYH</sequence>
<evidence type="ECO:0000256" key="7">
    <source>
        <dbReference type="ARBA" id="ARBA00023239"/>
    </source>
</evidence>